<keyword evidence="3" id="KW-1185">Reference proteome</keyword>
<accession>A0ABS8G8N5</accession>
<feature type="chain" id="PRO_5045994720" evidence="1">
    <location>
        <begin position="23"/>
        <end position="222"/>
    </location>
</feature>
<feature type="signal peptide" evidence="1">
    <location>
        <begin position="1"/>
        <end position="22"/>
    </location>
</feature>
<dbReference type="PROSITE" id="PS51257">
    <property type="entry name" value="PROKAR_LIPOPROTEIN"/>
    <property type="match status" value="1"/>
</dbReference>
<organism evidence="2 3">
    <name type="scientific">Fluctibacter halophilus</name>
    <dbReference type="NCBI Taxonomy" id="226011"/>
    <lineage>
        <taxon>Bacteria</taxon>
        <taxon>Pseudomonadati</taxon>
        <taxon>Pseudomonadota</taxon>
        <taxon>Gammaproteobacteria</taxon>
        <taxon>Alteromonadales</taxon>
        <taxon>Alteromonadaceae</taxon>
        <taxon>Fluctibacter</taxon>
    </lineage>
</organism>
<sequence length="222" mass="23924">MSRIKPLLVLGLVLLASGCASTRPSHDYTAFQNAAPHSILVLPPINRSPEIVAPYALMAQVMKPISEAGYYTFPVTLVAQTFRNNGLTVAQDVHAVPIQKLREIFGADAALYMSIENYGTSYVVIASDTTVTVSATLVDLRDGTVLWQDRASASSSEQRGDSNESSFLGMLVEAAVNQVFETLTDRGFEVSEVAADRLLSADKHNGLLYGPRSPKYGQVGSQ</sequence>
<proteinExistence type="predicted"/>
<comment type="caution">
    <text evidence="2">The sequence shown here is derived from an EMBL/GenBank/DDBJ whole genome shotgun (WGS) entry which is preliminary data.</text>
</comment>
<keyword evidence="1" id="KW-0732">Signal</keyword>
<name>A0ABS8G8N5_9ALTE</name>
<dbReference type="Proteomes" id="UP001520878">
    <property type="component" value="Unassembled WGS sequence"/>
</dbReference>
<evidence type="ECO:0000313" key="3">
    <source>
        <dbReference type="Proteomes" id="UP001520878"/>
    </source>
</evidence>
<dbReference type="RefSeq" id="WP_229160677.1">
    <property type="nucleotide sequence ID" value="NZ_JAJEWP010000002.1"/>
</dbReference>
<evidence type="ECO:0000313" key="2">
    <source>
        <dbReference type="EMBL" id="MCC2616526.1"/>
    </source>
</evidence>
<protein>
    <submittedName>
        <fullName evidence="2">DUF799 domain-containing protein</fullName>
    </submittedName>
</protein>
<dbReference type="EMBL" id="JAJEWP010000002">
    <property type="protein sequence ID" value="MCC2616526.1"/>
    <property type="molecule type" value="Genomic_DNA"/>
</dbReference>
<gene>
    <name evidence="2" type="ORF">LJ739_09765</name>
</gene>
<dbReference type="InterPro" id="IPR008517">
    <property type="entry name" value="GNA1162-like"/>
</dbReference>
<dbReference type="Pfam" id="PF05643">
    <property type="entry name" value="GNA1162-like"/>
    <property type="match status" value="1"/>
</dbReference>
<dbReference type="Gene3D" id="3.40.50.10610">
    <property type="entry name" value="ABC-type transport auxiliary lipoprotein component"/>
    <property type="match status" value="1"/>
</dbReference>
<evidence type="ECO:0000256" key="1">
    <source>
        <dbReference type="SAM" id="SignalP"/>
    </source>
</evidence>
<reference evidence="2 3" key="1">
    <citation type="submission" date="2021-10" db="EMBL/GenBank/DDBJ databases">
        <title>Draft genome of Aestuariibacter halophilus JC2043.</title>
        <authorList>
            <person name="Emsley S.A."/>
            <person name="Pfannmuller K.M."/>
            <person name="Ushijima B."/>
            <person name="Saw J.H."/>
            <person name="Videau P."/>
        </authorList>
    </citation>
    <scope>NUCLEOTIDE SEQUENCE [LARGE SCALE GENOMIC DNA]</scope>
    <source>
        <strain evidence="2 3">JC2043</strain>
    </source>
</reference>